<feature type="compositionally biased region" description="Polar residues" evidence="1">
    <location>
        <begin position="302"/>
        <end position="314"/>
    </location>
</feature>
<evidence type="ECO:0000313" key="2">
    <source>
        <dbReference type="EMBL" id="KAF9730211.1"/>
    </source>
</evidence>
<feature type="region of interest" description="Disordered" evidence="1">
    <location>
        <begin position="276"/>
        <end position="471"/>
    </location>
</feature>
<feature type="compositionally biased region" description="Polar residues" evidence="1">
    <location>
        <begin position="432"/>
        <end position="443"/>
    </location>
</feature>
<sequence>MPNENSYVFGARGLKLSQVNAALAALEQNPRSLDHQRRRPSLPPSPYSQMGTTTRSESPEPSDNEQRRRDARRIELMAQRDASRPWNQLEAQVGELVEQLRHAESHRTCEIFVDAALYDKRARETVMEDWRKQGIYDEEWPSKPNPWLWLHEQSIESESEQEASPPFWIFGTPPSRRLSDSEHGKRLIAGQRPIPERHREASRPFYQFVYQVSRERERLLTESTNTSIAANINTTAYENVVQIWKRRKLWNHSWGVMPGMSWMHEEPFEEGFADSPAPVQANQSEDGIPGIAEVNQPKVPSISKTSQQNSTTGHVSIVSEDGEVGQASSAQDPSLYRGNGRVSAVTKQTPRRSRGKLPRQVVQALPPSSTILGPFEASKISKRARKSMIRPSSSKSIPKTDSTTLRRSSRLRSLQPSRADNSNASVPEPSKLTETATGNSTRTSSRKLKGISKERLRRPLGTQGKGRTNIT</sequence>
<keyword evidence="3" id="KW-1185">Reference proteome</keyword>
<feature type="compositionally biased region" description="Basic residues" evidence="1">
    <location>
        <begin position="444"/>
        <end position="458"/>
    </location>
</feature>
<reference evidence="2" key="1">
    <citation type="journal article" date="2020" name="Mol. Plant Microbe Interact.">
        <title>Genome Sequence of the Biocontrol Agent Coniothyrium minitans strain Conio (IMI 134523).</title>
        <authorList>
            <person name="Patel D."/>
            <person name="Shittu T.A."/>
            <person name="Baroncelli R."/>
            <person name="Muthumeenakshi S."/>
            <person name="Osborne T.H."/>
            <person name="Janganan T.K."/>
            <person name="Sreenivasaprasad S."/>
        </authorList>
    </citation>
    <scope>NUCLEOTIDE SEQUENCE</scope>
    <source>
        <strain evidence="2">Conio</strain>
    </source>
</reference>
<evidence type="ECO:0000313" key="3">
    <source>
        <dbReference type="Proteomes" id="UP000756921"/>
    </source>
</evidence>
<feature type="compositionally biased region" description="Polar residues" evidence="1">
    <location>
        <begin position="415"/>
        <end position="425"/>
    </location>
</feature>
<dbReference type="AlphaFoldDB" id="A0A9P6KL26"/>
<organism evidence="2 3">
    <name type="scientific">Paraphaeosphaeria minitans</name>
    <dbReference type="NCBI Taxonomy" id="565426"/>
    <lineage>
        <taxon>Eukaryota</taxon>
        <taxon>Fungi</taxon>
        <taxon>Dikarya</taxon>
        <taxon>Ascomycota</taxon>
        <taxon>Pezizomycotina</taxon>
        <taxon>Dothideomycetes</taxon>
        <taxon>Pleosporomycetidae</taxon>
        <taxon>Pleosporales</taxon>
        <taxon>Massarineae</taxon>
        <taxon>Didymosphaeriaceae</taxon>
        <taxon>Paraphaeosphaeria</taxon>
    </lineage>
</organism>
<feature type="region of interest" description="Disordered" evidence="1">
    <location>
        <begin position="27"/>
        <end position="68"/>
    </location>
</feature>
<name>A0A9P6KL26_9PLEO</name>
<dbReference type="EMBL" id="WJXW01000015">
    <property type="protein sequence ID" value="KAF9730211.1"/>
    <property type="molecule type" value="Genomic_DNA"/>
</dbReference>
<feature type="compositionally biased region" description="Polar residues" evidence="1">
    <location>
        <begin position="390"/>
        <end position="401"/>
    </location>
</feature>
<dbReference type="OrthoDB" id="3791388at2759"/>
<comment type="caution">
    <text evidence="2">The sequence shown here is derived from an EMBL/GenBank/DDBJ whole genome shotgun (WGS) entry which is preliminary data.</text>
</comment>
<proteinExistence type="predicted"/>
<protein>
    <submittedName>
        <fullName evidence="2">Uncharacterized protein</fullName>
    </submittedName>
</protein>
<gene>
    <name evidence="2" type="ORF">PMIN01_12144</name>
</gene>
<feature type="compositionally biased region" description="Low complexity" evidence="1">
    <location>
        <begin position="402"/>
        <end position="414"/>
    </location>
</feature>
<feature type="compositionally biased region" description="Polar residues" evidence="1">
    <location>
        <begin position="49"/>
        <end position="61"/>
    </location>
</feature>
<accession>A0A9P6KL26</accession>
<evidence type="ECO:0000256" key="1">
    <source>
        <dbReference type="SAM" id="MobiDB-lite"/>
    </source>
</evidence>
<dbReference type="Proteomes" id="UP000756921">
    <property type="component" value="Unassembled WGS sequence"/>
</dbReference>